<dbReference type="RefSeq" id="WP_007171790.1">
    <property type="nucleotide sequence ID" value="NZ_GG770559.1"/>
</dbReference>
<gene>
    <name evidence="2" type="ORF">HMPREF0591_0368</name>
</gene>
<keyword evidence="1" id="KW-0472">Membrane</keyword>
<keyword evidence="1" id="KW-1133">Transmembrane helix</keyword>
<keyword evidence="1" id="KW-0812">Transmembrane</keyword>
<dbReference type="HOGENOM" id="CLU_1530894_0_0_11"/>
<proteinExistence type="predicted"/>
<evidence type="ECO:0000313" key="3">
    <source>
        <dbReference type="Proteomes" id="UP000003653"/>
    </source>
</evidence>
<organism evidence="2 3">
    <name type="scientific">Mycobacterium parascrofulaceum ATCC BAA-614</name>
    <dbReference type="NCBI Taxonomy" id="525368"/>
    <lineage>
        <taxon>Bacteria</taxon>
        <taxon>Bacillati</taxon>
        <taxon>Actinomycetota</taxon>
        <taxon>Actinomycetes</taxon>
        <taxon>Mycobacteriales</taxon>
        <taxon>Mycobacteriaceae</taxon>
        <taxon>Mycobacterium</taxon>
        <taxon>Mycobacterium simiae complex</taxon>
    </lineage>
</organism>
<keyword evidence="3" id="KW-1185">Reference proteome</keyword>
<evidence type="ECO:0000313" key="2">
    <source>
        <dbReference type="EMBL" id="EFG79747.1"/>
    </source>
</evidence>
<reference evidence="2 3" key="1">
    <citation type="submission" date="2010-04" db="EMBL/GenBank/DDBJ databases">
        <authorList>
            <person name="Muzny D."/>
            <person name="Qin X."/>
            <person name="Deng J."/>
            <person name="Jiang H."/>
            <person name="Liu Y."/>
            <person name="Qu J."/>
            <person name="Song X.-Z."/>
            <person name="Zhang L."/>
            <person name="Thornton R."/>
            <person name="Coyle M."/>
            <person name="Francisco L."/>
            <person name="Jackson L."/>
            <person name="Javaid M."/>
            <person name="Korchina V."/>
            <person name="Kovar C."/>
            <person name="Mata R."/>
            <person name="Mathew T."/>
            <person name="Ngo R."/>
            <person name="Nguyen L."/>
            <person name="Nguyen N."/>
            <person name="Okwuonu G."/>
            <person name="Ongeri F."/>
            <person name="Pham C."/>
            <person name="Simmons D."/>
            <person name="Wilczek-Boney K."/>
            <person name="Hale W."/>
            <person name="Jakkamsetti A."/>
            <person name="Pham P."/>
            <person name="Ruth R."/>
            <person name="San Lucas F."/>
            <person name="Warren J."/>
            <person name="Zhang J."/>
            <person name="Zhao Z."/>
            <person name="Zhou C."/>
            <person name="Zhu D."/>
            <person name="Lee S."/>
            <person name="Bess C."/>
            <person name="Blankenburg K."/>
            <person name="Forbes L."/>
            <person name="Fu Q."/>
            <person name="Gubbala S."/>
            <person name="Hirani K."/>
            <person name="Jayaseelan J.C."/>
            <person name="Lara F."/>
            <person name="Munidasa M."/>
            <person name="Palculict T."/>
            <person name="Patil S."/>
            <person name="Pu L.-L."/>
            <person name="Saada N."/>
            <person name="Tang L."/>
            <person name="Weissenberger G."/>
            <person name="Zhu Y."/>
            <person name="Hemphill L."/>
            <person name="Shang Y."/>
            <person name="Youmans B."/>
            <person name="Ayvaz T."/>
            <person name="Ross M."/>
            <person name="Santibanez J."/>
            <person name="Aqrawi P."/>
            <person name="Gross S."/>
            <person name="Joshi V."/>
            <person name="Fowler G."/>
            <person name="Nazareth L."/>
            <person name="Reid J."/>
            <person name="Worley K."/>
            <person name="Petrosino J."/>
            <person name="Highlander S."/>
            <person name="Gibbs R."/>
        </authorList>
    </citation>
    <scope>NUCLEOTIDE SEQUENCE [LARGE SCALE GENOMIC DNA]</scope>
    <source>
        <strain evidence="2 3">ATCC BAA-614</strain>
    </source>
</reference>
<name>D5P2H4_9MYCO</name>
<feature type="transmembrane region" description="Helical" evidence="1">
    <location>
        <begin position="147"/>
        <end position="169"/>
    </location>
</feature>
<evidence type="ECO:0000256" key="1">
    <source>
        <dbReference type="SAM" id="Phobius"/>
    </source>
</evidence>
<comment type="caution">
    <text evidence="2">The sequence shown here is derived from an EMBL/GenBank/DDBJ whole genome shotgun (WGS) entry which is preliminary data.</text>
</comment>
<sequence>MQSTSIMAQETMTGAPVKTTRPLIWLMPLYVVAMSAIDSLLGPRRQHASVPPAAVVGLIVAALLLFAAGIRWASSWERQRQAAVHAGHRTGAAQVFISRQPRLADALMVAVGVPSNQALGWLVGLALSGALSYSLDLAFTAAYHGNSVALLIPTNLAAYTALVTTATYLNSRSTPGAESEAR</sequence>
<protein>
    <submittedName>
        <fullName evidence="2">Uncharacterized protein</fullName>
    </submittedName>
</protein>
<feature type="transmembrane region" description="Helical" evidence="1">
    <location>
        <begin position="53"/>
        <end position="73"/>
    </location>
</feature>
<dbReference type="eggNOG" id="ENOG50321GK">
    <property type="taxonomic scope" value="Bacteria"/>
</dbReference>
<dbReference type="Proteomes" id="UP000003653">
    <property type="component" value="Unassembled WGS sequence"/>
</dbReference>
<accession>D5P2H4</accession>
<dbReference type="AlphaFoldDB" id="D5P2H4"/>
<dbReference type="EMBL" id="ADNV01000054">
    <property type="protein sequence ID" value="EFG79747.1"/>
    <property type="molecule type" value="Genomic_DNA"/>
</dbReference>
<feature type="transmembrane region" description="Helical" evidence="1">
    <location>
        <begin position="118"/>
        <end position="135"/>
    </location>
</feature>
<feature type="transmembrane region" description="Helical" evidence="1">
    <location>
        <begin position="23"/>
        <end position="41"/>
    </location>
</feature>